<feature type="compositionally biased region" description="Polar residues" evidence="15">
    <location>
        <begin position="1034"/>
        <end position="1071"/>
    </location>
</feature>
<keyword evidence="18" id="KW-1185">Reference proteome</keyword>
<dbReference type="eggNOG" id="KOG0589">
    <property type="taxonomic scope" value="Eukaryota"/>
</dbReference>
<gene>
    <name evidence="17" type="ORF">TTHERM_00161100</name>
</gene>
<reference evidence="18" key="1">
    <citation type="journal article" date="2006" name="PLoS Biol.">
        <title>Macronuclear genome sequence of the ciliate Tetrahymena thermophila, a model eukaryote.</title>
        <authorList>
            <person name="Eisen J.A."/>
            <person name="Coyne R.S."/>
            <person name="Wu M."/>
            <person name="Wu D."/>
            <person name="Thiagarajan M."/>
            <person name="Wortman J.R."/>
            <person name="Badger J.H."/>
            <person name="Ren Q."/>
            <person name="Amedeo P."/>
            <person name="Jones K.M."/>
            <person name="Tallon L.J."/>
            <person name="Delcher A.L."/>
            <person name="Salzberg S.L."/>
            <person name="Silva J.C."/>
            <person name="Haas B.J."/>
            <person name="Majoros W.H."/>
            <person name="Farzad M."/>
            <person name="Carlton J.M."/>
            <person name="Smith R.K. Jr."/>
            <person name="Garg J."/>
            <person name="Pearlman R.E."/>
            <person name="Karrer K.M."/>
            <person name="Sun L."/>
            <person name="Manning G."/>
            <person name="Elde N.C."/>
            <person name="Turkewitz A.P."/>
            <person name="Asai D.J."/>
            <person name="Wilkes D.E."/>
            <person name="Wang Y."/>
            <person name="Cai H."/>
            <person name="Collins K."/>
            <person name="Stewart B.A."/>
            <person name="Lee S.R."/>
            <person name="Wilamowska K."/>
            <person name="Weinberg Z."/>
            <person name="Ruzzo W.L."/>
            <person name="Wloga D."/>
            <person name="Gaertig J."/>
            <person name="Frankel J."/>
            <person name="Tsao C.-C."/>
            <person name="Gorovsky M.A."/>
            <person name="Keeling P.J."/>
            <person name="Waller R.F."/>
            <person name="Patron N.J."/>
            <person name="Cherry J.M."/>
            <person name="Stover N.A."/>
            <person name="Krieger C.J."/>
            <person name="del Toro C."/>
            <person name="Ryder H.F."/>
            <person name="Williamson S.C."/>
            <person name="Barbeau R.A."/>
            <person name="Hamilton E.P."/>
            <person name="Orias E."/>
        </authorList>
    </citation>
    <scope>NUCLEOTIDE SEQUENCE [LARGE SCALE GENOMIC DNA]</scope>
    <source>
        <strain evidence="18">SB210</strain>
    </source>
</reference>
<dbReference type="AlphaFoldDB" id="Q22W22"/>
<dbReference type="KEGG" id="tet:TTHERM_00161100"/>
<dbReference type="Proteomes" id="UP000009168">
    <property type="component" value="Unassembled WGS sequence"/>
</dbReference>
<dbReference type="HOGENOM" id="CLU_275646_0_0_1"/>
<dbReference type="InterPro" id="IPR000719">
    <property type="entry name" value="Prot_kinase_dom"/>
</dbReference>
<feature type="compositionally biased region" description="Low complexity" evidence="15">
    <location>
        <begin position="777"/>
        <end position="809"/>
    </location>
</feature>
<comment type="catalytic activity">
    <reaction evidence="11">
        <text>L-threonyl-[protein] + ATP = O-phospho-L-threonyl-[protein] + ADP + H(+)</text>
        <dbReference type="Rhea" id="RHEA:46608"/>
        <dbReference type="Rhea" id="RHEA-COMP:11060"/>
        <dbReference type="Rhea" id="RHEA-COMP:11605"/>
        <dbReference type="ChEBI" id="CHEBI:15378"/>
        <dbReference type="ChEBI" id="CHEBI:30013"/>
        <dbReference type="ChEBI" id="CHEBI:30616"/>
        <dbReference type="ChEBI" id="CHEBI:61977"/>
        <dbReference type="ChEBI" id="CHEBI:456216"/>
        <dbReference type="EC" id="2.7.11.1"/>
    </reaction>
</comment>
<comment type="cofactor">
    <cofactor evidence="1">
        <name>Mg(2+)</name>
        <dbReference type="ChEBI" id="CHEBI:18420"/>
    </cofactor>
</comment>
<dbReference type="GO" id="GO:0046872">
    <property type="term" value="F:metal ion binding"/>
    <property type="evidence" value="ECO:0007669"/>
    <property type="project" value="UniProtKB-KW"/>
</dbReference>
<dbReference type="InterPro" id="IPR017441">
    <property type="entry name" value="Protein_kinase_ATP_BS"/>
</dbReference>
<sequence length="1158" mass="134762">MSALNGNNNQPHDNERYKQIKLLGEGSFGKAYLVECQSDGSLCVIKKMDTKSMTEAEKQETVREAHILEALNHPCIVKFREVYKTKKALCIVMDFCDGGDLAKKIQDYKGKFIPENQILDWFTQICLALKHIHDRKIVHRDLKTQNIFLMKDNALKVGDFGIAKVLRHTRENCKTMVGTPYYISPEILEAKPYSFRSDIWSLGVILYEMCAQKPPFDGIGLSNLALKIVKGVYAPISSYYSKDMTQLISLLLNVDPSKRPQVNQILKLPIIQHRIKKFLSETIRQNEFSHTILHNRNFVSNNLNLDNIPSPMPFQQQVRPSIQQNQQGLQQQQQQQQQQISQIPMQQPVVRQNMQPLNNMNNNNNNGLGAFLSPQNRNPQIPPQKPSQQILQQQQPQNILGYLPQNQQQIQQQNNYQLFQNQKQQQPQILQNGNNLMKNNNNINNNIKNEVPLAAVPGAQNGNIVGYKINNNNYIQNNINQAPTPALYMKIQTEQPPQSVQQQQMPQQQQQQKPVPNQVNNNQNGQNPNQRGPQQLLNQQKIQFFENNNDIKRQNNVNAQDFMPNPMDKLRREVSEPTFVGKSKPLFDNLEQKKQQMIQREKALEKKIEEIKENKKEQQYKKIYENIKNDDLSPNLNNYNPNNYKQNNVNNIAPQSKRDSQSTPSNNLGNSKKNLKNQLAQPSEDKEKRKQKYEEERKKMFEDIKQIRQKKLMESQSEQKLEFFMNLKPPKDDVANNNENLLKGQPENEIKKSSKKFSSRDIPVEIYESKKSPNVIQQQQLQQQQQQQQQQQNQQLNFFQNNPQQQNNNAKQRYNQQDYNSSPTKQQNQQQKNQNQKDQQQQNLSGERQNSQGSKDLSDDISYIPHTNQDILQKLLECVGDGEEVNDFDFNSSNSDNSDLREKQNKLQEELNKSVNEIEKKYVNNLERDDDEEEIESDESSKNLMLKLKGIRETNDNEFDDIKSSSDEDERDYVDKEWEECTSREDSDYDEEYLKSEKDYNKIKNKVQLEKNQEEKNYSQKQKQAENKQDIQKQNEVTEYDTNSGQKENISGCINSAAPSTQASSNRSETQTESQLDSLKFIIEEKVGRLSFQQCIKQLKTYLSDQSNRGSQKSEEDDLDYFLFNDLSKLFVTIPQQTANEFGPLIIMYYNMSQDQFA</sequence>
<dbReference type="PANTHER" id="PTHR44899">
    <property type="entry name" value="CAMK FAMILY PROTEIN KINASE"/>
    <property type="match status" value="1"/>
</dbReference>
<dbReference type="Gene3D" id="1.10.510.10">
    <property type="entry name" value="Transferase(Phosphotransferase) domain 1"/>
    <property type="match status" value="1"/>
</dbReference>
<comment type="similarity">
    <text evidence="2">Belongs to the protein kinase superfamily. NEK Ser/Thr protein kinase family. NIMA subfamily.</text>
</comment>
<dbReference type="InterPro" id="IPR011009">
    <property type="entry name" value="Kinase-like_dom_sf"/>
</dbReference>
<dbReference type="PROSITE" id="PS00107">
    <property type="entry name" value="PROTEIN_KINASE_ATP"/>
    <property type="match status" value="1"/>
</dbReference>
<protein>
    <recommendedName>
        <fullName evidence="3">non-specific serine/threonine protein kinase</fullName>
        <ecNumber evidence="3">2.7.11.1</ecNumber>
    </recommendedName>
</protein>
<evidence type="ECO:0000256" key="1">
    <source>
        <dbReference type="ARBA" id="ARBA00001946"/>
    </source>
</evidence>
<dbReference type="Gene3D" id="3.30.200.20">
    <property type="entry name" value="Phosphorylase Kinase, domain 1"/>
    <property type="match status" value="1"/>
</dbReference>
<evidence type="ECO:0000256" key="15">
    <source>
        <dbReference type="SAM" id="MobiDB-lite"/>
    </source>
</evidence>
<evidence type="ECO:0000256" key="8">
    <source>
        <dbReference type="ARBA" id="ARBA00022777"/>
    </source>
</evidence>
<feature type="region of interest" description="Disordered" evidence="15">
    <location>
        <begin position="773"/>
        <end position="862"/>
    </location>
</feature>
<dbReference type="CDD" id="cd08215">
    <property type="entry name" value="STKc_Nek"/>
    <property type="match status" value="1"/>
</dbReference>
<dbReference type="FunFam" id="1.10.510.10:FF:000172">
    <property type="entry name" value="serine/threonine-protein kinase Nek1 isoform X1"/>
    <property type="match status" value="1"/>
</dbReference>
<evidence type="ECO:0000259" key="16">
    <source>
        <dbReference type="PROSITE" id="PS50011"/>
    </source>
</evidence>
<feature type="compositionally biased region" description="Low complexity" evidence="15">
    <location>
        <begin position="495"/>
        <end position="533"/>
    </location>
</feature>
<feature type="domain" description="Protein kinase" evidence="16">
    <location>
        <begin position="17"/>
        <end position="271"/>
    </location>
</feature>
<evidence type="ECO:0000256" key="14">
    <source>
        <dbReference type="SAM" id="Coils"/>
    </source>
</evidence>
<keyword evidence="6" id="KW-0479">Metal-binding</keyword>
<evidence type="ECO:0000256" key="11">
    <source>
        <dbReference type="ARBA" id="ARBA00047899"/>
    </source>
</evidence>
<feature type="region of interest" description="Disordered" evidence="15">
    <location>
        <begin position="726"/>
        <end position="761"/>
    </location>
</feature>
<feature type="compositionally biased region" description="Low complexity" evidence="15">
    <location>
        <begin position="322"/>
        <end position="343"/>
    </location>
</feature>
<feature type="region of interest" description="Disordered" evidence="15">
    <location>
        <begin position="1006"/>
        <end position="1071"/>
    </location>
</feature>
<dbReference type="InterPro" id="IPR008271">
    <property type="entry name" value="Ser/Thr_kinase_AS"/>
</dbReference>
<dbReference type="STRING" id="312017.Q22W22"/>
<keyword evidence="8 17" id="KW-0418">Kinase</keyword>
<feature type="compositionally biased region" description="Basic and acidic residues" evidence="15">
    <location>
        <begin position="973"/>
        <end position="993"/>
    </location>
</feature>
<evidence type="ECO:0000313" key="18">
    <source>
        <dbReference type="Proteomes" id="UP000009168"/>
    </source>
</evidence>
<feature type="compositionally biased region" description="Basic and acidic residues" evidence="15">
    <location>
        <begin position="746"/>
        <end position="761"/>
    </location>
</feature>
<dbReference type="PANTHER" id="PTHR44899:SF3">
    <property type="entry name" value="SERINE_THREONINE-PROTEIN KINASE NEK1"/>
    <property type="match status" value="1"/>
</dbReference>
<evidence type="ECO:0000256" key="6">
    <source>
        <dbReference type="ARBA" id="ARBA00022723"/>
    </source>
</evidence>
<feature type="compositionally biased region" description="Polar residues" evidence="15">
    <location>
        <begin position="309"/>
        <end position="321"/>
    </location>
</feature>
<evidence type="ECO:0000256" key="12">
    <source>
        <dbReference type="ARBA" id="ARBA00048679"/>
    </source>
</evidence>
<keyword evidence="14" id="KW-0175">Coiled coil</keyword>
<feature type="region of interest" description="Disordered" evidence="15">
    <location>
        <begin position="957"/>
        <end position="993"/>
    </location>
</feature>
<dbReference type="FunFam" id="3.30.200.20:FF:000097">
    <property type="entry name" value="Probable serine/threonine-protein kinase nek1"/>
    <property type="match status" value="1"/>
</dbReference>
<dbReference type="PROSITE" id="PS50011">
    <property type="entry name" value="PROTEIN_KINASE_DOM"/>
    <property type="match status" value="1"/>
</dbReference>
<proteinExistence type="inferred from homology"/>
<evidence type="ECO:0000256" key="4">
    <source>
        <dbReference type="ARBA" id="ARBA00022527"/>
    </source>
</evidence>
<dbReference type="InParanoid" id="Q22W22"/>
<dbReference type="Pfam" id="PF00069">
    <property type="entry name" value="Pkinase"/>
    <property type="match status" value="1"/>
</dbReference>
<dbReference type="OMA" id="LDENTIW"/>
<evidence type="ECO:0000256" key="7">
    <source>
        <dbReference type="ARBA" id="ARBA00022741"/>
    </source>
</evidence>
<evidence type="ECO:0000256" key="13">
    <source>
        <dbReference type="PROSITE-ProRule" id="PRU10141"/>
    </source>
</evidence>
<dbReference type="GeneID" id="7833954"/>
<accession>Q22W22</accession>
<feature type="region of interest" description="Disordered" evidence="15">
    <location>
        <begin position="355"/>
        <end position="393"/>
    </location>
</feature>
<feature type="compositionally biased region" description="Polar residues" evidence="15">
    <location>
        <begin position="810"/>
        <end position="824"/>
    </location>
</feature>
<evidence type="ECO:0000256" key="5">
    <source>
        <dbReference type="ARBA" id="ARBA00022679"/>
    </source>
</evidence>
<feature type="coiled-coil region" evidence="14">
    <location>
        <begin position="587"/>
        <end position="621"/>
    </location>
</feature>
<dbReference type="GO" id="GO:0004674">
    <property type="term" value="F:protein serine/threonine kinase activity"/>
    <property type="evidence" value="ECO:0007669"/>
    <property type="project" value="UniProtKB-KW"/>
</dbReference>
<feature type="compositionally biased region" description="Basic and acidic residues" evidence="15">
    <location>
        <begin position="957"/>
        <end position="966"/>
    </location>
</feature>
<keyword evidence="4" id="KW-0723">Serine/threonine-protein kinase</keyword>
<feature type="compositionally biased region" description="Low complexity" evidence="15">
    <location>
        <begin position="825"/>
        <end position="843"/>
    </location>
</feature>
<feature type="binding site" evidence="13">
    <location>
        <position position="47"/>
    </location>
    <ligand>
        <name>ATP</name>
        <dbReference type="ChEBI" id="CHEBI:30616"/>
    </ligand>
</feature>
<keyword evidence="5" id="KW-0808">Transferase</keyword>
<dbReference type="OrthoDB" id="248923at2759"/>
<dbReference type="EC" id="2.7.11.1" evidence="3"/>
<dbReference type="EMBL" id="GG662820">
    <property type="protein sequence ID" value="EAR89595.1"/>
    <property type="molecule type" value="Genomic_DNA"/>
</dbReference>
<feature type="region of interest" description="Disordered" evidence="15">
    <location>
        <begin position="629"/>
        <end position="696"/>
    </location>
</feature>
<comment type="catalytic activity">
    <reaction evidence="12">
        <text>L-seryl-[protein] + ATP = O-phospho-L-seryl-[protein] + ADP + H(+)</text>
        <dbReference type="Rhea" id="RHEA:17989"/>
        <dbReference type="Rhea" id="RHEA-COMP:9863"/>
        <dbReference type="Rhea" id="RHEA-COMP:11604"/>
        <dbReference type="ChEBI" id="CHEBI:15378"/>
        <dbReference type="ChEBI" id="CHEBI:29999"/>
        <dbReference type="ChEBI" id="CHEBI:30616"/>
        <dbReference type="ChEBI" id="CHEBI:83421"/>
        <dbReference type="ChEBI" id="CHEBI:456216"/>
        <dbReference type="EC" id="2.7.11.1"/>
    </reaction>
</comment>
<organism evidence="17 18">
    <name type="scientific">Tetrahymena thermophila (strain SB210)</name>
    <dbReference type="NCBI Taxonomy" id="312017"/>
    <lineage>
        <taxon>Eukaryota</taxon>
        <taxon>Sar</taxon>
        <taxon>Alveolata</taxon>
        <taxon>Ciliophora</taxon>
        <taxon>Intramacronucleata</taxon>
        <taxon>Oligohymenophorea</taxon>
        <taxon>Hymenostomatida</taxon>
        <taxon>Tetrahymenina</taxon>
        <taxon>Tetrahymenidae</taxon>
        <taxon>Tetrahymena</taxon>
    </lineage>
</organism>
<keyword evidence="7 13" id="KW-0547">Nucleotide-binding</keyword>
<feature type="compositionally biased region" description="Basic and acidic residues" evidence="15">
    <location>
        <begin position="683"/>
        <end position="696"/>
    </location>
</feature>
<feature type="compositionally biased region" description="Basic and acidic residues" evidence="15">
    <location>
        <begin position="1006"/>
        <end position="1033"/>
    </location>
</feature>
<feature type="region of interest" description="Disordered" evidence="15">
    <location>
        <begin position="309"/>
        <end position="343"/>
    </location>
</feature>
<evidence type="ECO:0000256" key="9">
    <source>
        <dbReference type="ARBA" id="ARBA00022840"/>
    </source>
</evidence>
<evidence type="ECO:0000256" key="3">
    <source>
        <dbReference type="ARBA" id="ARBA00012513"/>
    </source>
</evidence>
<dbReference type="RefSeq" id="XP_001009840.1">
    <property type="nucleotide sequence ID" value="XM_001009840.3"/>
</dbReference>
<evidence type="ECO:0000256" key="2">
    <source>
        <dbReference type="ARBA" id="ARBA00010886"/>
    </source>
</evidence>
<evidence type="ECO:0000313" key="17">
    <source>
        <dbReference type="EMBL" id="EAR89595.1"/>
    </source>
</evidence>
<dbReference type="InterPro" id="IPR051131">
    <property type="entry name" value="NEK_Ser/Thr_kinase_NIMA"/>
</dbReference>
<dbReference type="PROSITE" id="PS00108">
    <property type="entry name" value="PROTEIN_KINASE_ST"/>
    <property type="match status" value="1"/>
</dbReference>
<dbReference type="SMART" id="SM00220">
    <property type="entry name" value="S_TKc"/>
    <property type="match status" value="1"/>
</dbReference>
<feature type="coiled-coil region" evidence="14">
    <location>
        <begin position="890"/>
        <end position="921"/>
    </location>
</feature>
<feature type="compositionally biased region" description="Low complexity" evidence="15">
    <location>
        <begin position="632"/>
        <end position="651"/>
    </location>
</feature>
<evidence type="ECO:0000256" key="10">
    <source>
        <dbReference type="ARBA" id="ARBA00022842"/>
    </source>
</evidence>
<feature type="compositionally biased region" description="Low complexity" evidence="15">
    <location>
        <begin position="355"/>
        <end position="369"/>
    </location>
</feature>
<keyword evidence="9 13" id="KW-0067">ATP-binding</keyword>
<feature type="compositionally biased region" description="Polar residues" evidence="15">
    <location>
        <begin position="844"/>
        <end position="855"/>
    </location>
</feature>
<dbReference type="SUPFAM" id="SSF56112">
    <property type="entry name" value="Protein kinase-like (PK-like)"/>
    <property type="match status" value="1"/>
</dbReference>
<dbReference type="GO" id="GO:0005524">
    <property type="term" value="F:ATP binding"/>
    <property type="evidence" value="ECO:0007669"/>
    <property type="project" value="UniProtKB-UniRule"/>
</dbReference>
<name>Q22W22_TETTS</name>
<keyword evidence="10" id="KW-0460">Magnesium</keyword>
<feature type="region of interest" description="Disordered" evidence="15">
    <location>
        <begin position="493"/>
        <end position="533"/>
    </location>
</feature>